<organism evidence="2 3">
    <name type="scientific">Phytophthora rubi</name>
    <dbReference type="NCBI Taxonomy" id="129364"/>
    <lineage>
        <taxon>Eukaryota</taxon>
        <taxon>Sar</taxon>
        <taxon>Stramenopiles</taxon>
        <taxon>Oomycota</taxon>
        <taxon>Peronosporomycetes</taxon>
        <taxon>Peronosporales</taxon>
        <taxon>Peronosporaceae</taxon>
        <taxon>Phytophthora</taxon>
    </lineage>
</organism>
<protein>
    <submittedName>
        <fullName evidence="2">Retrovirus-related Pol polyprotein from transposon TNT 1-94</fullName>
    </submittedName>
</protein>
<dbReference type="InterPro" id="IPR013103">
    <property type="entry name" value="RVT_2"/>
</dbReference>
<evidence type="ECO:0000313" key="3">
    <source>
        <dbReference type="Proteomes" id="UP000429607"/>
    </source>
</evidence>
<dbReference type="Proteomes" id="UP000429607">
    <property type="component" value="Unassembled WGS sequence"/>
</dbReference>
<dbReference type="AlphaFoldDB" id="A0A6A3K257"/>
<dbReference type="PANTHER" id="PTHR11439:SF483">
    <property type="entry name" value="PEPTIDE SYNTHASE GLIP-LIKE, PUTATIVE (AFU_ORTHOLOGUE AFUA_3G12920)-RELATED"/>
    <property type="match status" value="1"/>
</dbReference>
<dbReference type="EMBL" id="QXFV01001645">
    <property type="protein sequence ID" value="KAE9001269.1"/>
    <property type="molecule type" value="Genomic_DNA"/>
</dbReference>
<gene>
    <name evidence="2" type="ORF">PR001_g18575</name>
</gene>
<dbReference type="SUPFAM" id="SSF56672">
    <property type="entry name" value="DNA/RNA polymerases"/>
    <property type="match status" value="1"/>
</dbReference>
<proteinExistence type="predicted"/>
<dbReference type="InterPro" id="IPR043502">
    <property type="entry name" value="DNA/RNA_pol_sf"/>
</dbReference>
<feature type="domain" description="Reverse transcriptase Ty1/copia-type" evidence="1">
    <location>
        <begin position="34"/>
        <end position="278"/>
    </location>
</feature>
<evidence type="ECO:0000313" key="2">
    <source>
        <dbReference type="EMBL" id="KAE9001269.1"/>
    </source>
</evidence>
<evidence type="ECO:0000259" key="1">
    <source>
        <dbReference type="Pfam" id="PF07727"/>
    </source>
</evidence>
<comment type="caution">
    <text evidence="2">The sequence shown here is derived from an EMBL/GenBank/DDBJ whole genome shotgun (WGS) entry which is preliminary data.</text>
</comment>
<reference evidence="2 3" key="1">
    <citation type="submission" date="2018-09" db="EMBL/GenBank/DDBJ databases">
        <title>Genomic investigation of the strawberry pathogen Phytophthora fragariae indicates pathogenicity is determined by transcriptional variation in three key races.</title>
        <authorList>
            <person name="Adams T.M."/>
            <person name="Armitage A.D."/>
            <person name="Sobczyk M.K."/>
            <person name="Bates H.J."/>
            <person name="Dunwell J.M."/>
            <person name="Nellist C.F."/>
            <person name="Harrison R.J."/>
        </authorList>
    </citation>
    <scope>NUCLEOTIDE SEQUENCE [LARGE SCALE GENOMIC DNA]</scope>
    <source>
        <strain evidence="2 3">SCRP249</strain>
    </source>
</reference>
<name>A0A6A3K257_9STRA</name>
<dbReference type="PANTHER" id="PTHR11439">
    <property type="entry name" value="GAG-POL-RELATED RETROTRANSPOSON"/>
    <property type="match status" value="1"/>
</dbReference>
<dbReference type="Pfam" id="PF07727">
    <property type="entry name" value="RVT_2"/>
    <property type="match status" value="1"/>
</dbReference>
<accession>A0A6A3K257</accession>
<sequence>MINEPETLDDAMNSEYSEEWRSAADSEYRALKKNGTWKLVPRRKGMKVLGNRWIFRVNYLPNGKIERFKARLVAKGFMQVYDVDYLEVYSPVVRLETLRVLLTLAAIWDYEVDQMDVTTAFLNSPIDGEVYMEQPKGYEEAGKEDWVCMLDKSLYGLKQAPRVWFRLLKDHLEKQDFTIMNCEACVAVKVIDGELVFISIYVDDLILFAPNKKLMKELKQMFHVRFEMKDLGPIHYILGREITRNRKERTIFINQRKYADKVLHRFGMERCNGCKVPSTPDLELSKVMCPTTKEENLMSGKPYRAVIGSLMYLMLGTRPDLAYLVRECSQFLENPGILHWRAAKRGLRYLKEAQDWGLQFGGEQWSQQKLNDHLKAFADADFANRVDDRKSIAGYLTQFCGSTISWASQTERTVALHTTEAEYMALSLLVQEVIHLRQMLKELKVKQNNPSDVFVDNESARKLANNPEFHSRTQHIDVRHHFVRERVELNEITVKRVAGTDNAADAFTKPLPQVKLEQHRATMGLISQGQYMTTKNSCNVDNQ</sequence>
<dbReference type="CDD" id="cd09272">
    <property type="entry name" value="RNase_HI_RT_Ty1"/>
    <property type="match status" value="1"/>
</dbReference>